<dbReference type="OrthoDB" id="10587130at2759"/>
<dbReference type="GeneID" id="94846180"/>
<dbReference type="RefSeq" id="XP_068349445.1">
    <property type="nucleotide sequence ID" value="XM_068511476.1"/>
</dbReference>
<keyword evidence="4" id="KW-1185">Reference proteome</keyword>
<keyword evidence="2" id="KW-1133">Transmembrane helix</keyword>
<evidence type="ECO:0000256" key="1">
    <source>
        <dbReference type="SAM" id="MobiDB-lite"/>
    </source>
</evidence>
<comment type="caution">
    <text evidence="3">The sequence shown here is derived from an EMBL/GenBank/DDBJ whole genome shotgun (WGS) entry which is preliminary data.</text>
</comment>
<keyword evidence="2" id="KW-0472">Membrane</keyword>
<dbReference type="AlphaFoldDB" id="A0A1J4JGH7"/>
<proteinExistence type="predicted"/>
<feature type="transmembrane region" description="Helical" evidence="2">
    <location>
        <begin position="12"/>
        <end position="34"/>
    </location>
</feature>
<evidence type="ECO:0008006" key="5">
    <source>
        <dbReference type="Google" id="ProtNLM"/>
    </source>
</evidence>
<evidence type="ECO:0000313" key="3">
    <source>
        <dbReference type="EMBL" id="OHS96308.1"/>
    </source>
</evidence>
<dbReference type="VEuPathDB" id="TrichDB:TRFO_37524"/>
<feature type="compositionally biased region" description="Low complexity" evidence="1">
    <location>
        <begin position="80"/>
        <end position="89"/>
    </location>
</feature>
<organism evidence="3 4">
    <name type="scientific">Tritrichomonas foetus</name>
    <dbReference type="NCBI Taxonomy" id="1144522"/>
    <lineage>
        <taxon>Eukaryota</taxon>
        <taxon>Metamonada</taxon>
        <taxon>Parabasalia</taxon>
        <taxon>Tritrichomonadida</taxon>
        <taxon>Tritrichomonadidae</taxon>
        <taxon>Tritrichomonas</taxon>
    </lineage>
</organism>
<reference evidence="3" key="1">
    <citation type="submission" date="2016-10" db="EMBL/GenBank/DDBJ databases">
        <authorList>
            <person name="Benchimol M."/>
            <person name="Almeida L.G."/>
            <person name="Vasconcelos A.T."/>
            <person name="Perreira-Neves A."/>
            <person name="Rosa I.A."/>
            <person name="Tasca T."/>
            <person name="Bogo M.R."/>
            <person name="de Souza W."/>
        </authorList>
    </citation>
    <scope>NUCLEOTIDE SEQUENCE [LARGE SCALE GENOMIC DNA]</scope>
    <source>
        <strain evidence="3">K</strain>
    </source>
</reference>
<name>A0A1J4JGH7_9EUKA</name>
<feature type="transmembrane region" description="Helical" evidence="2">
    <location>
        <begin position="251"/>
        <end position="270"/>
    </location>
</feature>
<protein>
    <recommendedName>
        <fullName evidence="5">Transmembrane protein</fullName>
    </recommendedName>
</protein>
<dbReference type="Proteomes" id="UP000179807">
    <property type="component" value="Unassembled WGS sequence"/>
</dbReference>
<feature type="transmembrane region" description="Helical" evidence="2">
    <location>
        <begin position="316"/>
        <end position="339"/>
    </location>
</feature>
<feature type="region of interest" description="Disordered" evidence="1">
    <location>
        <begin position="69"/>
        <end position="89"/>
    </location>
</feature>
<evidence type="ECO:0000313" key="4">
    <source>
        <dbReference type="Proteomes" id="UP000179807"/>
    </source>
</evidence>
<accession>A0A1J4JGH7</accession>
<gene>
    <name evidence="3" type="ORF">TRFO_37524</name>
</gene>
<keyword evidence="2" id="KW-0812">Transmembrane</keyword>
<feature type="transmembrane region" description="Helical" evidence="2">
    <location>
        <begin position="158"/>
        <end position="182"/>
    </location>
</feature>
<sequence length="411" mass="47846">MPQWNSKSLTILICTFSVFLFVFNFFASFVGPIAHYEPLSTNPSSFNIRMRNLKRWNFPLSIVSYPYTKPKQSHSHTSHHISPTNNSPNSNIEYINDQAIKQINFNGYCKNKLVFSNQSLSLPSPFVFGVFRFCTDFDIFVYPFFQQTSLFLRSKNTLLSIILTFIRYSFIFIIFFSFYRFFSLGKNLSVMRSVLVIQICVIMMLDPFIFLSSFFPSLFFFHYVFFGFGWWRCACEIFTEYAPLVRQKASLFKYVFLIPLVSFLAVYFFRNEKNSSESRLKTVVVVFSCLCGLVLPIFGIWFIFKAGNTSGKSALFIHLFAGILALTVVYFLKIFMISYENFADSFLSYSMEISFLAAYAMFQAIFQAGESSDESEQHLPHQQTNIRYEKIEELLESLTNMDDTVKFDLAE</sequence>
<feature type="transmembrane region" description="Helical" evidence="2">
    <location>
        <begin position="345"/>
        <end position="366"/>
    </location>
</feature>
<feature type="transmembrane region" description="Helical" evidence="2">
    <location>
        <begin position="282"/>
        <end position="304"/>
    </location>
</feature>
<evidence type="ECO:0000256" key="2">
    <source>
        <dbReference type="SAM" id="Phobius"/>
    </source>
</evidence>
<dbReference type="EMBL" id="MLAK01001184">
    <property type="protein sequence ID" value="OHS96308.1"/>
    <property type="molecule type" value="Genomic_DNA"/>
</dbReference>